<dbReference type="GO" id="GO:0004252">
    <property type="term" value="F:serine-type endopeptidase activity"/>
    <property type="evidence" value="ECO:0007669"/>
    <property type="project" value="UniProtKB-UniRule"/>
</dbReference>
<evidence type="ECO:0000256" key="4">
    <source>
        <dbReference type="PROSITE-ProRule" id="PRU01240"/>
    </source>
</evidence>
<dbReference type="SUPFAM" id="SSF49785">
    <property type="entry name" value="Galactose-binding domain-like"/>
    <property type="match status" value="2"/>
</dbReference>
<sequence length="851" mass="91770">MAASKGVYTYRGGEKVVLSKVRDQFVARVKPDKLADIGFGGAQQVSSASSRIVVPPTELEEAMSELRQVAPTHHAYQIAETGEDYLITDRVFVTFKQTISDQAVSEFAGKYGLLLKEQYGDRDYLFQLTDHTGMNPVKLVVALTETDAQVELAENDLNYNISLMQVPLPTDPEYQRQWHLHKRFSHPDYDPRASSRCEAAWNVLKGFGSADVVIGVTDDGCKIDHPDFDSNGKFAGWGYFIGSRLATNRDIGAQPQDMYEAGNDHGTACSGVVAAEVDAALTVGAAPGCRLLPIKWQSLGGGGLAISDSRMLAMLAYVGDKVDVLSNSWGGVPRNIWSSPVRNRISDLAITGGRRGKGIVFLWAAGNENCLINHEANIDVPYTPGWEFGPGNKPMWVGPRTARRFQNNLVGIPGVMHVAALGSTAQRSHYSNYGPGIGITAPSNNLHSYYRLRNIKGLGIITTSGGKEPVDPQFGGTSSATPLVAGIAGLVISANPDLSALEVISLLKRTASKDLNMEPYPKTPAANFDPNPTWDVSPIAPFNKGDFSNIGSADGSWSPWFGHGNVDAQAAVAEALRLRSDGETDPGTGPDPEPPVQPPISKTVKYESAPNKRIPDNRLSGIADRIEVEATGKIRRIKLTIDITHQYIGDLSVMLTAPSGNRLLLHDRSGAGGSKIQTTYTVDSTPELATLLEDTAQGTWKIQVSDRARLDTGKFNSWGLELEVLHVNSSHSSESAESKVIPDGDSTGITQTLPLPAGTTIRDINVSVDITHPMIGDLRVSLLPPNGTPITLHDQTGGSQDNLIYTWRSQDFPALRALRGADSGGDWQLHVADRSTSNAGKLNHWKVETMG</sequence>
<dbReference type="AlphaFoldDB" id="A0A928Z443"/>
<evidence type="ECO:0000256" key="2">
    <source>
        <dbReference type="ARBA" id="ARBA00022801"/>
    </source>
</evidence>
<dbReference type="RefSeq" id="WP_264324724.1">
    <property type="nucleotide sequence ID" value="NZ_JADEXQ010000024.1"/>
</dbReference>
<feature type="active site" description="Charge relay system" evidence="4">
    <location>
        <position position="265"/>
    </location>
</feature>
<evidence type="ECO:0000259" key="6">
    <source>
        <dbReference type="PROSITE" id="PS51829"/>
    </source>
</evidence>
<dbReference type="GO" id="GO:0012505">
    <property type="term" value="C:endomembrane system"/>
    <property type="evidence" value="ECO:0007669"/>
    <property type="project" value="UniProtKB-ARBA"/>
</dbReference>
<dbReference type="InterPro" id="IPR023828">
    <property type="entry name" value="Peptidase_S8_Ser-AS"/>
</dbReference>
<feature type="active site" description="Charge relay system" evidence="4">
    <location>
        <position position="478"/>
    </location>
</feature>
<dbReference type="PANTHER" id="PTHR42884">
    <property type="entry name" value="PROPROTEIN CONVERTASE SUBTILISIN/KEXIN-RELATED"/>
    <property type="match status" value="1"/>
</dbReference>
<dbReference type="PROSITE" id="PS00138">
    <property type="entry name" value="SUBTILASE_SER"/>
    <property type="match status" value="1"/>
</dbReference>
<feature type="region of interest" description="Disordered" evidence="5">
    <location>
        <begin position="731"/>
        <end position="750"/>
    </location>
</feature>
<evidence type="ECO:0000256" key="5">
    <source>
        <dbReference type="SAM" id="MobiDB-lite"/>
    </source>
</evidence>
<evidence type="ECO:0000256" key="3">
    <source>
        <dbReference type="ARBA" id="ARBA00022825"/>
    </source>
</evidence>
<dbReference type="PROSITE" id="PS51829">
    <property type="entry name" value="P_HOMO_B"/>
    <property type="match status" value="2"/>
</dbReference>
<dbReference type="InterPro" id="IPR000209">
    <property type="entry name" value="Peptidase_S8/S53_dom"/>
</dbReference>
<dbReference type="Gene3D" id="2.60.120.260">
    <property type="entry name" value="Galactose-binding domain-like"/>
    <property type="match status" value="2"/>
</dbReference>
<keyword evidence="8" id="KW-1185">Reference proteome</keyword>
<feature type="active site" description="Charge relay system" evidence="4">
    <location>
        <position position="218"/>
    </location>
</feature>
<dbReference type="PROSITE" id="PS00137">
    <property type="entry name" value="SUBTILASE_HIS"/>
    <property type="match status" value="1"/>
</dbReference>
<evidence type="ECO:0000313" key="7">
    <source>
        <dbReference type="EMBL" id="MBE9029900.1"/>
    </source>
</evidence>
<proteinExistence type="inferred from homology"/>
<comment type="similarity">
    <text evidence="4">Belongs to the peptidase S8 family.</text>
</comment>
<dbReference type="SUPFAM" id="SSF52743">
    <property type="entry name" value="Subtilisin-like"/>
    <property type="match status" value="1"/>
</dbReference>
<keyword evidence="2 4" id="KW-0378">Hydrolase</keyword>
<dbReference type="InterPro" id="IPR022398">
    <property type="entry name" value="Peptidase_S8_His-AS"/>
</dbReference>
<dbReference type="PANTHER" id="PTHR42884:SF14">
    <property type="entry name" value="NEUROENDOCRINE CONVERTASE 1"/>
    <property type="match status" value="1"/>
</dbReference>
<dbReference type="EMBL" id="JADEXQ010000024">
    <property type="protein sequence ID" value="MBE9029900.1"/>
    <property type="molecule type" value="Genomic_DNA"/>
</dbReference>
<keyword evidence="1 4" id="KW-0645">Protease</keyword>
<dbReference type="PRINTS" id="PR00723">
    <property type="entry name" value="SUBTILISIN"/>
</dbReference>
<evidence type="ECO:0000256" key="1">
    <source>
        <dbReference type="ARBA" id="ARBA00022670"/>
    </source>
</evidence>
<reference evidence="7" key="1">
    <citation type="submission" date="2020-10" db="EMBL/GenBank/DDBJ databases">
        <authorList>
            <person name="Castelo-Branco R."/>
            <person name="Eusebio N."/>
            <person name="Adriana R."/>
            <person name="Vieira A."/>
            <person name="Brugerolle De Fraissinette N."/>
            <person name="Rezende De Castro R."/>
            <person name="Schneider M.P."/>
            <person name="Vasconcelos V."/>
            <person name="Leao P.N."/>
        </authorList>
    </citation>
    <scope>NUCLEOTIDE SEQUENCE</scope>
    <source>
        <strain evidence="7">LEGE 11480</strain>
    </source>
</reference>
<dbReference type="GO" id="GO:0016485">
    <property type="term" value="P:protein processing"/>
    <property type="evidence" value="ECO:0007669"/>
    <property type="project" value="TreeGrafter"/>
</dbReference>
<dbReference type="GO" id="GO:0005737">
    <property type="term" value="C:cytoplasm"/>
    <property type="evidence" value="ECO:0007669"/>
    <property type="project" value="UniProtKB-ARBA"/>
</dbReference>
<feature type="domain" description="P/Homo B" evidence="6">
    <location>
        <begin position="596"/>
        <end position="731"/>
    </location>
</feature>
<comment type="caution">
    <text evidence="7">The sequence shown here is derived from an EMBL/GenBank/DDBJ whole genome shotgun (WGS) entry which is preliminary data.</text>
</comment>
<feature type="region of interest" description="Disordered" evidence="5">
    <location>
        <begin position="580"/>
        <end position="616"/>
    </location>
</feature>
<name>A0A928Z443_9CYAN</name>
<dbReference type="PROSITE" id="PS51892">
    <property type="entry name" value="SUBTILASE"/>
    <property type="match status" value="1"/>
</dbReference>
<dbReference type="InterPro" id="IPR008979">
    <property type="entry name" value="Galactose-bd-like_sf"/>
</dbReference>
<dbReference type="Gene3D" id="3.40.50.200">
    <property type="entry name" value="Peptidase S8/S53 domain"/>
    <property type="match status" value="1"/>
</dbReference>
<dbReference type="Pfam" id="PF00082">
    <property type="entry name" value="Peptidase_S8"/>
    <property type="match status" value="1"/>
</dbReference>
<dbReference type="InterPro" id="IPR002884">
    <property type="entry name" value="P_dom"/>
</dbReference>
<dbReference type="Proteomes" id="UP000625316">
    <property type="component" value="Unassembled WGS sequence"/>
</dbReference>
<evidence type="ECO:0000313" key="8">
    <source>
        <dbReference type="Proteomes" id="UP000625316"/>
    </source>
</evidence>
<accession>A0A928Z443</accession>
<dbReference type="GO" id="GO:0016020">
    <property type="term" value="C:membrane"/>
    <property type="evidence" value="ECO:0007669"/>
    <property type="project" value="TreeGrafter"/>
</dbReference>
<dbReference type="InterPro" id="IPR036852">
    <property type="entry name" value="Peptidase_S8/S53_dom_sf"/>
</dbReference>
<feature type="domain" description="P/Homo B" evidence="6">
    <location>
        <begin position="732"/>
        <end position="851"/>
    </location>
</feature>
<gene>
    <name evidence="7" type="ORF">IQ266_09190</name>
</gene>
<keyword evidence="3 4" id="KW-0720">Serine protease</keyword>
<dbReference type="Pfam" id="PF01483">
    <property type="entry name" value="P_proprotein"/>
    <property type="match status" value="2"/>
</dbReference>
<organism evidence="7 8">
    <name type="scientific">Romeriopsis navalis LEGE 11480</name>
    <dbReference type="NCBI Taxonomy" id="2777977"/>
    <lineage>
        <taxon>Bacteria</taxon>
        <taxon>Bacillati</taxon>
        <taxon>Cyanobacteriota</taxon>
        <taxon>Cyanophyceae</taxon>
        <taxon>Leptolyngbyales</taxon>
        <taxon>Leptolyngbyaceae</taxon>
        <taxon>Romeriopsis</taxon>
        <taxon>Romeriopsis navalis</taxon>
    </lineage>
</organism>
<dbReference type="InterPro" id="IPR015500">
    <property type="entry name" value="Peptidase_S8_subtilisin-rel"/>
</dbReference>
<feature type="compositionally biased region" description="Pro residues" evidence="5">
    <location>
        <begin position="589"/>
        <end position="598"/>
    </location>
</feature>
<protein>
    <submittedName>
        <fullName evidence="7">Proprotein convertase P-domain-containing protein</fullName>
    </submittedName>
</protein>